<evidence type="ECO:0000259" key="5">
    <source>
        <dbReference type="SMART" id="SM00849"/>
    </source>
</evidence>
<dbReference type="STRING" id="460384.SAMN05216313_107153"/>
<evidence type="ECO:0000256" key="4">
    <source>
        <dbReference type="ARBA" id="ARBA00022833"/>
    </source>
</evidence>
<dbReference type="SMART" id="SM00849">
    <property type="entry name" value="Lactamase_B"/>
    <property type="match status" value="1"/>
</dbReference>
<comment type="cofactor">
    <cofactor evidence="1">
        <name>Zn(2+)</name>
        <dbReference type="ChEBI" id="CHEBI:29105"/>
    </cofactor>
</comment>
<proteinExistence type="predicted"/>
<evidence type="ECO:0000313" key="6">
    <source>
        <dbReference type="EMBL" id="SET51427.1"/>
    </source>
</evidence>
<evidence type="ECO:0000313" key="7">
    <source>
        <dbReference type="Proteomes" id="UP000198508"/>
    </source>
</evidence>
<dbReference type="PANTHER" id="PTHR46233:SF3">
    <property type="entry name" value="HYDROXYACYLGLUTATHIONE HYDROLASE GLOC"/>
    <property type="match status" value="1"/>
</dbReference>
<dbReference type="GeneID" id="93280315"/>
<dbReference type="InterPro" id="IPR051453">
    <property type="entry name" value="MBL_Glyoxalase_II"/>
</dbReference>
<organism evidence="6 7">
    <name type="scientific">Enterocloster lavalensis</name>
    <dbReference type="NCBI Taxonomy" id="460384"/>
    <lineage>
        <taxon>Bacteria</taxon>
        <taxon>Bacillati</taxon>
        <taxon>Bacillota</taxon>
        <taxon>Clostridia</taxon>
        <taxon>Lachnospirales</taxon>
        <taxon>Lachnospiraceae</taxon>
        <taxon>Enterocloster</taxon>
    </lineage>
</organism>
<dbReference type="SUPFAM" id="SSF56281">
    <property type="entry name" value="Metallo-hydrolase/oxidoreductase"/>
    <property type="match status" value="1"/>
</dbReference>
<dbReference type="InterPro" id="IPR001279">
    <property type="entry name" value="Metallo-B-lactamas"/>
</dbReference>
<feature type="domain" description="Metallo-beta-lactamase" evidence="5">
    <location>
        <begin position="15"/>
        <end position="194"/>
    </location>
</feature>
<reference evidence="7" key="1">
    <citation type="submission" date="2016-10" db="EMBL/GenBank/DDBJ databases">
        <authorList>
            <person name="Varghese N."/>
            <person name="Submissions S."/>
        </authorList>
    </citation>
    <scope>NUCLEOTIDE SEQUENCE [LARGE SCALE GENOMIC DNA]</scope>
    <source>
        <strain evidence="7">NLAE-zl-G277</strain>
    </source>
</reference>
<dbReference type="RefSeq" id="WP_092362651.1">
    <property type="nucleotide sequence ID" value="NZ_CAJJSN010000017.1"/>
</dbReference>
<dbReference type="CDD" id="cd06262">
    <property type="entry name" value="metallo-hydrolase-like_MBL-fold"/>
    <property type="match status" value="1"/>
</dbReference>
<dbReference type="GO" id="GO:0016787">
    <property type="term" value="F:hydrolase activity"/>
    <property type="evidence" value="ECO:0007669"/>
    <property type="project" value="UniProtKB-KW"/>
</dbReference>
<keyword evidence="3" id="KW-0378">Hydrolase</keyword>
<evidence type="ECO:0000256" key="1">
    <source>
        <dbReference type="ARBA" id="ARBA00001947"/>
    </source>
</evidence>
<dbReference type="AlphaFoldDB" id="A0A1I0F339"/>
<dbReference type="InterPro" id="IPR036866">
    <property type="entry name" value="RibonucZ/Hydroxyglut_hydro"/>
</dbReference>
<dbReference type="EMBL" id="FOIM01000007">
    <property type="protein sequence ID" value="SET51427.1"/>
    <property type="molecule type" value="Genomic_DNA"/>
</dbReference>
<evidence type="ECO:0000256" key="3">
    <source>
        <dbReference type="ARBA" id="ARBA00022801"/>
    </source>
</evidence>
<dbReference type="PANTHER" id="PTHR46233">
    <property type="entry name" value="HYDROXYACYLGLUTATHIONE HYDROLASE GLOC"/>
    <property type="match status" value="1"/>
</dbReference>
<dbReference type="Pfam" id="PF00753">
    <property type="entry name" value="Lactamase_B"/>
    <property type="match status" value="1"/>
</dbReference>
<keyword evidence="7" id="KW-1185">Reference proteome</keyword>
<name>A0A1I0F339_9FIRM</name>
<evidence type="ECO:0000256" key="2">
    <source>
        <dbReference type="ARBA" id="ARBA00022723"/>
    </source>
</evidence>
<protein>
    <submittedName>
        <fullName evidence="6">Glyoxylase, beta-lactamase superfamily II</fullName>
    </submittedName>
</protein>
<dbReference type="GO" id="GO:0046872">
    <property type="term" value="F:metal ion binding"/>
    <property type="evidence" value="ECO:0007669"/>
    <property type="project" value="UniProtKB-KW"/>
</dbReference>
<dbReference type="Proteomes" id="UP000198508">
    <property type="component" value="Unassembled WGS sequence"/>
</dbReference>
<accession>A0A1I0F339</accession>
<gene>
    <name evidence="6" type="ORF">SAMN05216313_107153</name>
</gene>
<sequence>MSDLRIKTCVLGAVSTNCYILYNCASKEAVIVDPGDNAPYIMNKCRELDVKPVAVALTHGHFDHILAVPELSRSFHVPVYASAVEDAMLADTSLNLSGTCDSEPTSFHADELLRDGQEFTLLGLNWKLIATPGHTAGSACYYIADEGVLLAGDTLFADSYGRTDLPTGSASQLVESILDKLFALPEDTMVYPGHGDPTTIGHEKQFNPVTFYRRHTL</sequence>
<dbReference type="Gene3D" id="3.60.15.10">
    <property type="entry name" value="Ribonuclease Z/Hydroxyacylglutathione hydrolase-like"/>
    <property type="match status" value="1"/>
</dbReference>
<keyword evidence="2" id="KW-0479">Metal-binding</keyword>
<keyword evidence="4" id="KW-0862">Zinc</keyword>